<proteinExistence type="predicted"/>
<geneLocation type="plasmid" evidence="5 6">
    <name>p1</name>
</geneLocation>
<dbReference type="InterPro" id="IPR036388">
    <property type="entry name" value="WH-like_DNA-bd_sf"/>
</dbReference>
<dbReference type="Proteomes" id="UP000282170">
    <property type="component" value="Plasmid p1"/>
</dbReference>
<gene>
    <name evidence="5" type="ORF">CNQ36_33970</name>
</gene>
<evidence type="ECO:0000313" key="5">
    <source>
        <dbReference type="EMBL" id="AYL40415.1"/>
    </source>
</evidence>
<dbReference type="SMART" id="SM00344">
    <property type="entry name" value="HTH_ASNC"/>
    <property type="match status" value="1"/>
</dbReference>
<dbReference type="GO" id="GO:0043200">
    <property type="term" value="P:response to amino acid"/>
    <property type="evidence" value="ECO:0007669"/>
    <property type="project" value="TreeGrafter"/>
</dbReference>
<feature type="domain" description="HTH asnC-type" evidence="4">
    <location>
        <begin position="191"/>
        <end position="251"/>
    </location>
</feature>
<evidence type="ECO:0000256" key="2">
    <source>
        <dbReference type="ARBA" id="ARBA00023125"/>
    </source>
</evidence>
<dbReference type="Gene3D" id="1.10.10.10">
    <property type="entry name" value="Winged helix-like DNA-binding domain superfamily/Winged helix DNA-binding domain"/>
    <property type="match status" value="2"/>
</dbReference>
<dbReference type="PROSITE" id="PS00519">
    <property type="entry name" value="HTH_ASNC_1"/>
    <property type="match status" value="1"/>
</dbReference>
<accession>A0A494V3B3</accession>
<dbReference type="Gene3D" id="3.30.70.920">
    <property type="match status" value="1"/>
</dbReference>
<dbReference type="SUPFAM" id="SSF54909">
    <property type="entry name" value="Dimeric alpha+beta barrel"/>
    <property type="match status" value="1"/>
</dbReference>
<keyword evidence="5" id="KW-0614">Plasmid</keyword>
<dbReference type="PRINTS" id="PR00033">
    <property type="entry name" value="HTHASNC"/>
</dbReference>
<dbReference type="PROSITE" id="PS50956">
    <property type="entry name" value="HTH_ASNC_2"/>
    <property type="match status" value="1"/>
</dbReference>
<dbReference type="InterPro" id="IPR000485">
    <property type="entry name" value="AsnC-type_HTH_dom"/>
</dbReference>
<keyword evidence="6" id="KW-1185">Reference proteome</keyword>
<dbReference type="InterPro" id="IPR011008">
    <property type="entry name" value="Dimeric_a/b-barrel"/>
</dbReference>
<sequence length="337" mass="37062">MTDTSTPDRLDHQLLHALQLDGRAQFRRIAPVLEVSEHTVARRYRRLRGTGLHIVGEPDAERLGRTRWLRRLRCVPDAALSIAEALARRPDTGYISLASGGTELHCTIHTGSAKEDEEVLLRVLPRTPRVTSFDAHCFLRTFCGNPPRWYTKLGALTAEQHAALLPPYTPEPAPPVPPLAALGTVQQTVELDAADHMLVDALARDGRAGLPELAAETGLSPSSVRRRLERLRETGAIRVNVDFPPSRLGYRKRAMLWLRVAPGALQRVGETLSAHPQTDLVAATTGPSNLVATVICRNATELYLYLNHHIGALPDIQSVETAPVIREVKRLTPRGPA</sequence>
<dbReference type="InterPro" id="IPR019887">
    <property type="entry name" value="Tscrpt_reg_AsnC/Lrp_C"/>
</dbReference>
<name>A0A494V3B3_9ACTN</name>
<evidence type="ECO:0000256" key="1">
    <source>
        <dbReference type="ARBA" id="ARBA00023015"/>
    </source>
</evidence>
<reference evidence="5 6" key="1">
    <citation type="submission" date="2017-09" db="EMBL/GenBank/DDBJ databases">
        <authorList>
            <person name="Zhang H."/>
            <person name="Hu S."/>
            <person name="Xu J."/>
            <person name="He Z."/>
        </authorList>
    </citation>
    <scope>NUCLEOTIDE SEQUENCE [LARGE SCALE GENOMIC DNA]</scope>
    <source>
        <strain evidence="5 6">TXX3120</strain>
        <plasmid evidence="5 6">p1</plasmid>
    </source>
</reference>
<dbReference type="PANTHER" id="PTHR30154:SF34">
    <property type="entry name" value="TRANSCRIPTIONAL REGULATOR AZLB"/>
    <property type="match status" value="1"/>
</dbReference>
<dbReference type="PANTHER" id="PTHR30154">
    <property type="entry name" value="LEUCINE-RESPONSIVE REGULATORY PROTEIN"/>
    <property type="match status" value="1"/>
</dbReference>
<dbReference type="InterPro" id="IPR036390">
    <property type="entry name" value="WH_DNA-bd_sf"/>
</dbReference>
<dbReference type="Pfam" id="PF13404">
    <property type="entry name" value="HTH_AsnC-type"/>
    <property type="match status" value="2"/>
</dbReference>
<evidence type="ECO:0000256" key="3">
    <source>
        <dbReference type="ARBA" id="ARBA00023163"/>
    </source>
</evidence>
<evidence type="ECO:0000313" key="6">
    <source>
        <dbReference type="Proteomes" id="UP000282170"/>
    </source>
</evidence>
<dbReference type="Pfam" id="PF01037">
    <property type="entry name" value="AsnC_trans_reg"/>
    <property type="match status" value="1"/>
</dbReference>
<organism evidence="5 6">
    <name type="scientific">Streptomyces fungicidicus</name>
    <dbReference type="NCBI Taxonomy" id="68203"/>
    <lineage>
        <taxon>Bacteria</taxon>
        <taxon>Bacillati</taxon>
        <taxon>Actinomycetota</taxon>
        <taxon>Actinomycetes</taxon>
        <taxon>Kitasatosporales</taxon>
        <taxon>Streptomycetaceae</taxon>
        <taxon>Streptomyces</taxon>
    </lineage>
</organism>
<dbReference type="InterPro" id="IPR019888">
    <property type="entry name" value="Tscrpt_reg_AsnC-like"/>
</dbReference>
<dbReference type="RefSeq" id="WP_121549561.1">
    <property type="nucleotide sequence ID" value="NZ_CP023408.1"/>
</dbReference>
<evidence type="ECO:0000259" key="4">
    <source>
        <dbReference type="PROSITE" id="PS50956"/>
    </source>
</evidence>
<dbReference type="KEGG" id="sfug:CNQ36_33970"/>
<dbReference type="GO" id="GO:0005829">
    <property type="term" value="C:cytosol"/>
    <property type="evidence" value="ECO:0007669"/>
    <property type="project" value="TreeGrafter"/>
</dbReference>
<keyword evidence="1" id="KW-0805">Transcription regulation</keyword>
<dbReference type="AlphaFoldDB" id="A0A494V3B3"/>
<keyword evidence="2" id="KW-0238">DNA-binding</keyword>
<dbReference type="InterPro" id="IPR019885">
    <property type="entry name" value="Tscrpt_reg_HTH_AsnC-type_CS"/>
</dbReference>
<dbReference type="EMBL" id="CP023408">
    <property type="protein sequence ID" value="AYL40415.1"/>
    <property type="molecule type" value="Genomic_DNA"/>
</dbReference>
<dbReference type="SUPFAM" id="SSF46785">
    <property type="entry name" value="Winged helix' DNA-binding domain"/>
    <property type="match status" value="2"/>
</dbReference>
<dbReference type="GO" id="GO:0043565">
    <property type="term" value="F:sequence-specific DNA binding"/>
    <property type="evidence" value="ECO:0007669"/>
    <property type="project" value="InterPro"/>
</dbReference>
<keyword evidence="3" id="KW-0804">Transcription</keyword>
<protein>
    <submittedName>
        <fullName evidence="5">AsnC family protein</fullName>
    </submittedName>
</protein>